<proteinExistence type="inferred from homology"/>
<dbReference type="PANTHER" id="PTHR30483">
    <property type="entry name" value="LEUCINE-SPECIFIC-BINDING PROTEIN"/>
    <property type="match status" value="1"/>
</dbReference>
<name>A0A545UHV8_9GAMM</name>
<sequence>MSIPGNFSKKGYLIFYLLLVLAISACQFEAQVEEVKVGVLHGNQYSWQKKIKPTIENFINKQSYEMQCQHKKKLKVIYKDTLSTQEGAYQAFNDLINNEHVSVILGPNTSDTALPLAVIAERAKIPMISIGSSHPELTKDKQYVFQLVVDNRSQAQLLSQLIYQQLNYQSASVIYRVTSDYSRDFVENFTHYFSEMGGQINQQFGYKQPDDIDAHLIEAIKKNQPDFILLPNFTEDIKKIVPRLINSGVKSTLVGTDAWNVHQLKNFDFMENTIALDHWYSNTSKYKEINTHENRSRAANFDPADPHSISPITHDTIALLWQTLCSSPETTSKSLVEYLQKVRNFQGITGTIKHFEQGTPLRDMVIVKISNRQVNLDKTISVEYLAE</sequence>
<dbReference type="InterPro" id="IPR051010">
    <property type="entry name" value="BCAA_transport"/>
</dbReference>
<organism evidence="4 5">
    <name type="scientific">Aliikangiella coralliicola</name>
    <dbReference type="NCBI Taxonomy" id="2592383"/>
    <lineage>
        <taxon>Bacteria</taxon>
        <taxon>Pseudomonadati</taxon>
        <taxon>Pseudomonadota</taxon>
        <taxon>Gammaproteobacteria</taxon>
        <taxon>Oceanospirillales</taxon>
        <taxon>Pleioneaceae</taxon>
        <taxon>Aliikangiella</taxon>
    </lineage>
</organism>
<evidence type="ECO:0000256" key="1">
    <source>
        <dbReference type="ARBA" id="ARBA00010062"/>
    </source>
</evidence>
<reference evidence="4 5" key="1">
    <citation type="submission" date="2019-07" db="EMBL/GenBank/DDBJ databases">
        <title>Draft genome for Aliikangiella sp. M105.</title>
        <authorList>
            <person name="Wang G."/>
        </authorList>
    </citation>
    <scope>NUCLEOTIDE SEQUENCE [LARGE SCALE GENOMIC DNA]</scope>
    <source>
        <strain evidence="4 5">M105</strain>
    </source>
</reference>
<dbReference type="AlphaFoldDB" id="A0A545UHV8"/>
<dbReference type="PANTHER" id="PTHR30483:SF6">
    <property type="entry name" value="PERIPLASMIC BINDING PROTEIN OF ABC TRANSPORTER FOR NATURAL AMINO ACIDS"/>
    <property type="match status" value="1"/>
</dbReference>
<dbReference type="InterPro" id="IPR028082">
    <property type="entry name" value="Peripla_BP_I"/>
</dbReference>
<feature type="domain" description="Leucine-binding protein" evidence="3">
    <location>
        <begin position="72"/>
        <end position="370"/>
    </location>
</feature>
<dbReference type="SUPFAM" id="SSF53822">
    <property type="entry name" value="Periplasmic binding protein-like I"/>
    <property type="match status" value="1"/>
</dbReference>
<protein>
    <submittedName>
        <fullName evidence="4">ABC transporter substrate-binding protein</fullName>
    </submittedName>
</protein>
<dbReference type="InterPro" id="IPR028081">
    <property type="entry name" value="Leu-bd"/>
</dbReference>
<dbReference type="Gene3D" id="3.40.50.2300">
    <property type="match status" value="2"/>
</dbReference>
<evidence type="ECO:0000256" key="2">
    <source>
        <dbReference type="ARBA" id="ARBA00022729"/>
    </source>
</evidence>
<dbReference type="EMBL" id="VIKS01000003">
    <property type="protein sequence ID" value="TQV89052.1"/>
    <property type="molecule type" value="Genomic_DNA"/>
</dbReference>
<dbReference type="Proteomes" id="UP000315439">
    <property type="component" value="Unassembled WGS sequence"/>
</dbReference>
<keyword evidence="2" id="KW-0732">Signal</keyword>
<comment type="similarity">
    <text evidence="1">Belongs to the leucine-binding protein family.</text>
</comment>
<dbReference type="RefSeq" id="WP_142892537.1">
    <property type="nucleotide sequence ID" value="NZ_ML660161.1"/>
</dbReference>
<evidence type="ECO:0000313" key="5">
    <source>
        <dbReference type="Proteomes" id="UP000315439"/>
    </source>
</evidence>
<dbReference type="Pfam" id="PF13458">
    <property type="entry name" value="Peripla_BP_6"/>
    <property type="match status" value="1"/>
</dbReference>
<gene>
    <name evidence="4" type="ORF">FLL46_05850</name>
</gene>
<comment type="caution">
    <text evidence="4">The sequence shown here is derived from an EMBL/GenBank/DDBJ whole genome shotgun (WGS) entry which is preliminary data.</text>
</comment>
<evidence type="ECO:0000259" key="3">
    <source>
        <dbReference type="Pfam" id="PF13458"/>
    </source>
</evidence>
<keyword evidence="5" id="KW-1185">Reference proteome</keyword>
<accession>A0A545UHV8</accession>
<evidence type="ECO:0000313" key="4">
    <source>
        <dbReference type="EMBL" id="TQV89052.1"/>
    </source>
</evidence>
<dbReference type="OrthoDB" id="9815217at2"/>